<feature type="chain" id="PRO_5029523674" evidence="1">
    <location>
        <begin position="23"/>
        <end position="313"/>
    </location>
</feature>
<proteinExistence type="predicted"/>
<evidence type="ECO:0000313" key="4">
    <source>
        <dbReference type="Proteomes" id="UP000503336"/>
    </source>
</evidence>
<reference evidence="3 4" key="1">
    <citation type="submission" date="2020-02" db="EMBL/GenBank/DDBJ databases">
        <title>complete genome sequence of Rhodobacteraceae bacterium.</title>
        <authorList>
            <person name="Park J."/>
            <person name="Kim Y.-S."/>
            <person name="Kim K.-H."/>
        </authorList>
    </citation>
    <scope>NUCLEOTIDE SEQUENCE [LARGE SCALE GENOMIC DNA]</scope>
    <source>
        <strain evidence="3 4">RR4-56</strain>
    </source>
</reference>
<name>A0A7M3T5V9_9RHOB</name>
<dbReference type="Pfam" id="PF04069">
    <property type="entry name" value="OpuAC"/>
    <property type="match status" value="1"/>
</dbReference>
<protein>
    <submittedName>
        <fullName evidence="3">ABC transporter substrate-binding protein</fullName>
    </submittedName>
</protein>
<dbReference type="Gene3D" id="3.10.105.10">
    <property type="entry name" value="Dipeptide-binding Protein, Domain 3"/>
    <property type="match status" value="1"/>
</dbReference>
<dbReference type="AlphaFoldDB" id="A0A7M3T5V9"/>
<dbReference type="CDD" id="cd13643">
    <property type="entry name" value="PBP2_BCP_2"/>
    <property type="match status" value="1"/>
</dbReference>
<organism evidence="3 4">
    <name type="scientific">Pikeienuella piscinae</name>
    <dbReference type="NCBI Taxonomy" id="2748098"/>
    <lineage>
        <taxon>Bacteria</taxon>
        <taxon>Pseudomonadati</taxon>
        <taxon>Pseudomonadota</taxon>
        <taxon>Alphaproteobacteria</taxon>
        <taxon>Rhodobacterales</taxon>
        <taxon>Paracoccaceae</taxon>
        <taxon>Pikeienuella</taxon>
    </lineage>
</organism>
<dbReference type="EMBL" id="CP049056">
    <property type="protein sequence ID" value="QIE57390.1"/>
    <property type="molecule type" value="Genomic_DNA"/>
</dbReference>
<keyword evidence="1" id="KW-0732">Signal</keyword>
<dbReference type="Gene3D" id="3.40.190.10">
    <property type="entry name" value="Periplasmic binding protein-like II"/>
    <property type="match status" value="1"/>
</dbReference>
<evidence type="ECO:0000313" key="3">
    <source>
        <dbReference type="EMBL" id="QIE57390.1"/>
    </source>
</evidence>
<accession>A0A7M3T5V9</accession>
<dbReference type="Gene3D" id="3.40.190.100">
    <property type="entry name" value="Glycine betaine-binding periplasmic protein, domain 2"/>
    <property type="match status" value="1"/>
</dbReference>
<feature type="domain" description="ABC-type glycine betaine transport system substrate-binding" evidence="2">
    <location>
        <begin position="29"/>
        <end position="302"/>
    </location>
</feature>
<dbReference type="GO" id="GO:0043190">
    <property type="term" value="C:ATP-binding cassette (ABC) transporter complex"/>
    <property type="evidence" value="ECO:0007669"/>
    <property type="project" value="InterPro"/>
</dbReference>
<dbReference type="SUPFAM" id="SSF53850">
    <property type="entry name" value="Periplasmic binding protein-like II"/>
    <property type="match status" value="1"/>
</dbReference>
<dbReference type="KEGG" id="hdh:G5B40_19240"/>
<evidence type="ECO:0000256" key="1">
    <source>
        <dbReference type="SAM" id="SignalP"/>
    </source>
</evidence>
<sequence length="313" mass="34466">MKCLMRTATFVAMAAAPFAALAEADWDEPIIIVQNNWTSQLVTSTIVGNVLEEMGYEVEYAPADSQLQFAAIAAGDMHFQIEAWEGSMKSAFEAAVEEGMIDAGTHEAVTREEWWIPKYVLDVCPEAGDWKGLDACAEIFATAETAPKGRFVGPPADWGKNYADRIKALNMNFTAINVGQAATLWAELQSAYDRKEPIVLFSWTPNFVESKFDGEFVNFPEPEPACFDDPSWGPNPEATGDCGAPHKAWLKKAMWSGLEENAPKAAKFLRNVNFTNAQLADAAYMVDVDGMSPEEAAEKWAEENPDIIAGWME</sequence>
<keyword evidence="4" id="KW-1185">Reference proteome</keyword>
<dbReference type="InterPro" id="IPR007210">
    <property type="entry name" value="ABC_Gly_betaine_transp_sub-bd"/>
</dbReference>
<dbReference type="Proteomes" id="UP000503336">
    <property type="component" value="Chromosome"/>
</dbReference>
<feature type="signal peptide" evidence="1">
    <location>
        <begin position="1"/>
        <end position="22"/>
    </location>
</feature>
<evidence type="ECO:0000259" key="2">
    <source>
        <dbReference type="Pfam" id="PF04069"/>
    </source>
</evidence>
<gene>
    <name evidence="3" type="ORF">G5B40_19240</name>
</gene>
<dbReference type="GO" id="GO:0022857">
    <property type="term" value="F:transmembrane transporter activity"/>
    <property type="evidence" value="ECO:0007669"/>
    <property type="project" value="InterPro"/>
</dbReference>